<dbReference type="Gene3D" id="2.40.50.90">
    <property type="match status" value="1"/>
</dbReference>
<evidence type="ECO:0000313" key="7">
    <source>
        <dbReference type="EMBL" id="PIR98996.1"/>
    </source>
</evidence>
<evidence type="ECO:0000259" key="6">
    <source>
        <dbReference type="PROSITE" id="PS50830"/>
    </source>
</evidence>
<keyword evidence="1" id="KW-0540">Nuclease</keyword>
<dbReference type="CDD" id="cd00175">
    <property type="entry name" value="SNc"/>
    <property type="match status" value="1"/>
</dbReference>
<dbReference type="EMBL" id="PFAF01000035">
    <property type="protein sequence ID" value="PIR98996.1"/>
    <property type="molecule type" value="Genomic_DNA"/>
</dbReference>
<dbReference type="InterPro" id="IPR016071">
    <property type="entry name" value="Staphylococal_nuclease_OB-fold"/>
</dbReference>
<dbReference type="PROSITE" id="PS50830">
    <property type="entry name" value="TNASE_3"/>
    <property type="match status" value="1"/>
</dbReference>
<accession>A0A2H0VIT8</accession>
<evidence type="ECO:0000256" key="3">
    <source>
        <dbReference type="ARBA" id="ARBA00022801"/>
    </source>
</evidence>
<dbReference type="Pfam" id="PF00565">
    <property type="entry name" value="SNase"/>
    <property type="match status" value="1"/>
</dbReference>
<sequence>MENIFQKYKALSNKQQWGIIIAVFITALFLLPNTLVYAVSTVLAYKLIEKKALRYTAVSVFSVITLFSAVLLLPESAPISQPQNNAIADQVVQSTDTQTDQVNVSSTTDQSAISIQDNVTASDGSVTQPSPVSPIETAPAQSNSGNTISYKVVEVVDGDTVKIDMNGTTETIRLIGIDTPEAVHPSKPVECFGIEASNKAKELLSGKTVSLETDISQGERDKYGRLLGYIILADGTNFNLQMIKQGYAYEYTYSSAYKYQSSFKSAQQYAKENGIGLWGAGVCADKTETNTPVITPATTSGDKWYVSSHYSSKYYYCEASDGWKTLSPSYLKTYNSEAELLADYPNHTLHESCN</sequence>
<organism evidence="7 8">
    <name type="scientific">Candidatus Collierbacteria bacterium CG10_big_fil_rev_8_21_14_0_10_44_9</name>
    <dbReference type="NCBI Taxonomy" id="1974535"/>
    <lineage>
        <taxon>Bacteria</taxon>
        <taxon>Candidatus Collieribacteriota</taxon>
    </lineage>
</organism>
<gene>
    <name evidence="7" type="ORF">COT87_01805</name>
</gene>
<evidence type="ECO:0000256" key="1">
    <source>
        <dbReference type="ARBA" id="ARBA00022722"/>
    </source>
</evidence>
<name>A0A2H0VIT8_9BACT</name>
<evidence type="ECO:0000256" key="2">
    <source>
        <dbReference type="ARBA" id="ARBA00022759"/>
    </source>
</evidence>
<protein>
    <recommendedName>
        <fullName evidence="6">TNase-like domain-containing protein</fullName>
    </recommendedName>
</protein>
<keyword evidence="3" id="KW-0378">Hydrolase</keyword>
<dbReference type="InterPro" id="IPR002071">
    <property type="entry name" value="Thermonucl_AS"/>
</dbReference>
<keyword evidence="5" id="KW-0472">Membrane</keyword>
<dbReference type="PANTHER" id="PTHR12302:SF3">
    <property type="entry name" value="SERINE_THREONINE-PROTEIN KINASE 31"/>
    <property type="match status" value="1"/>
</dbReference>
<dbReference type="Proteomes" id="UP000230796">
    <property type="component" value="Unassembled WGS sequence"/>
</dbReference>
<keyword evidence="5" id="KW-0812">Transmembrane</keyword>
<dbReference type="SUPFAM" id="SSF50199">
    <property type="entry name" value="Staphylococcal nuclease"/>
    <property type="match status" value="1"/>
</dbReference>
<dbReference type="PANTHER" id="PTHR12302">
    <property type="entry name" value="EBNA2 BINDING PROTEIN P100"/>
    <property type="match status" value="1"/>
</dbReference>
<keyword evidence="5" id="KW-1133">Transmembrane helix</keyword>
<comment type="caution">
    <text evidence="7">The sequence shown here is derived from an EMBL/GenBank/DDBJ whole genome shotgun (WGS) entry which is preliminary data.</text>
</comment>
<dbReference type="SMART" id="SM00318">
    <property type="entry name" value="SNc"/>
    <property type="match status" value="1"/>
</dbReference>
<keyword evidence="2" id="KW-0255">Endonuclease</keyword>
<dbReference type="GO" id="GO:0004519">
    <property type="term" value="F:endonuclease activity"/>
    <property type="evidence" value="ECO:0007669"/>
    <property type="project" value="UniProtKB-KW"/>
</dbReference>
<dbReference type="InterPro" id="IPR035437">
    <property type="entry name" value="SNase_OB-fold_sf"/>
</dbReference>
<feature type="compositionally biased region" description="Polar residues" evidence="4">
    <location>
        <begin position="118"/>
        <end position="130"/>
    </location>
</feature>
<dbReference type="GO" id="GO:0003676">
    <property type="term" value="F:nucleic acid binding"/>
    <property type="evidence" value="ECO:0007669"/>
    <property type="project" value="InterPro"/>
</dbReference>
<proteinExistence type="predicted"/>
<feature type="transmembrane region" description="Helical" evidence="5">
    <location>
        <begin position="17"/>
        <end position="45"/>
    </location>
</feature>
<feature type="region of interest" description="Disordered" evidence="4">
    <location>
        <begin position="118"/>
        <end position="143"/>
    </location>
</feature>
<evidence type="ECO:0000256" key="4">
    <source>
        <dbReference type="SAM" id="MobiDB-lite"/>
    </source>
</evidence>
<evidence type="ECO:0000256" key="5">
    <source>
        <dbReference type="SAM" id="Phobius"/>
    </source>
</evidence>
<feature type="transmembrane region" description="Helical" evidence="5">
    <location>
        <begin position="52"/>
        <end position="73"/>
    </location>
</feature>
<dbReference type="AlphaFoldDB" id="A0A2H0VIT8"/>
<dbReference type="PROSITE" id="PS01123">
    <property type="entry name" value="TNASE_1"/>
    <property type="match status" value="1"/>
</dbReference>
<dbReference type="GO" id="GO:0016787">
    <property type="term" value="F:hydrolase activity"/>
    <property type="evidence" value="ECO:0007669"/>
    <property type="project" value="UniProtKB-KW"/>
</dbReference>
<feature type="domain" description="TNase-like" evidence="6">
    <location>
        <begin position="146"/>
        <end position="280"/>
    </location>
</feature>
<evidence type="ECO:0000313" key="8">
    <source>
        <dbReference type="Proteomes" id="UP000230796"/>
    </source>
</evidence>
<reference evidence="8" key="1">
    <citation type="submission" date="2017-09" db="EMBL/GenBank/DDBJ databases">
        <title>Depth-based differentiation of microbial function through sediment-hosted aquifers and enrichment of novel symbionts in the deep terrestrial subsurface.</title>
        <authorList>
            <person name="Probst A.J."/>
            <person name="Ladd B."/>
            <person name="Jarett J.K."/>
            <person name="Geller-Mcgrath D.E."/>
            <person name="Sieber C.M.K."/>
            <person name="Emerson J.B."/>
            <person name="Anantharaman K."/>
            <person name="Thomas B.C."/>
            <person name="Malmstrom R."/>
            <person name="Stieglmeier M."/>
            <person name="Klingl A."/>
            <person name="Woyke T."/>
            <person name="Ryan C.M."/>
            <person name="Banfield J.F."/>
        </authorList>
    </citation>
    <scope>NUCLEOTIDE SEQUENCE [LARGE SCALE GENOMIC DNA]</scope>
</reference>